<dbReference type="GO" id="GO:0005634">
    <property type="term" value="C:nucleus"/>
    <property type="evidence" value="ECO:0000318"/>
    <property type="project" value="GO_Central"/>
</dbReference>
<evidence type="ECO:0000313" key="2">
    <source>
        <dbReference type="Proteomes" id="UP000001542"/>
    </source>
</evidence>
<dbReference type="GO" id="GO:0070694">
    <property type="term" value="F:5-hydroxymethyl-dUMP N-hydrolase activity"/>
    <property type="evidence" value="ECO:0000318"/>
    <property type="project" value="GO_Central"/>
</dbReference>
<protein>
    <recommendedName>
        <fullName evidence="3">Nucleoside 2-deoxyribosyltransferase</fullName>
    </recommendedName>
</protein>
<dbReference type="OrthoDB" id="3644625at2759"/>
<reference evidence="1" key="1">
    <citation type="submission" date="2006-10" db="EMBL/GenBank/DDBJ databases">
        <authorList>
            <person name="Amadeo P."/>
            <person name="Zhao Q."/>
            <person name="Wortman J."/>
            <person name="Fraser-Liggett C."/>
            <person name="Carlton J."/>
        </authorList>
    </citation>
    <scope>NUCLEOTIDE SEQUENCE</scope>
    <source>
        <strain evidence="1">G3</strain>
    </source>
</reference>
<dbReference type="RefSeq" id="XP_001318246.1">
    <property type="nucleotide sequence ID" value="XM_001318211.1"/>
</dbReference>
<evidence type="ECO:0008006" key="3">
    <source>
        <dbReference type="Google" id="ProtNLM"/>
    </source>
</evidence>
<dbReference type="KEGG" id="tva:4763897"/>
<dbReference type="Gene3D" id="3.40.50.450">
    <property type="match status" value="1"/>
</dbReference>
<dbReference type="AlphaFoldDB" id="A2EMV0"/>
<dbReference type="InParanoid" id="A2EMV0"/>
<dbReference type="InterPro" id="IPR007710">
    <property type="entry name" value="Nucleoside_deoxyribTrfase"/>
</dbReference>
<dbReference type="PANTHER" id="PTHR15364">
    <property type="entry name" value="2'-DEOXYNUCLEOSIDE 5'-PHOSPHATE N-HYDROLASE 1"/>
    <property type="match status" value="1"/>
</dbReference>
<dbReference type="GO" id="GO:0009159">
    <property type="term" value="P:deoxyribonucleoside monophosphate catabolic process"/>
    <property type="evidence" value="ECO:0000318"/>
    <property type="project" value="GO_Central"/>
</dbReference>
<dbReference type="eggNOG" id="ENOG502SNWW">
    <property type="taxonomic scope" value="Eukaryota"/>
</dbReference>
<dbReference type="PANTHER" id="PTHR15364:SF0">
    <property type="entry name" value="2'-DEOXYNUCLEOSIDE 5'-PHOSPHATE N-HYDROLASE 1"/>
    <property type="match status" value="1"/>
</dbReference>
<accession>A2EMV0</accession>
<dbReference type="SUPFAM" id="SSF52309">
    <property type="entry name" value="N-(deoxy)ribosyltransferase-like"/>
    <property type="match status" value="1"/>
</dbReference>
<dbReference type="EMBL" id="DS113434">
    <property type="protein sequence ID" value="EAY06023.1"/>
    <property type="molecule type" value="Genomic_DNA"/>
</dbReference>
<keyword evidence="2" id="KW-1185">Reference proteome</keyword>
<dbReference type="Pfam" id="PF05014">
    <property type="entry name" value="Nuc_deoxyrib_tr"/>
    <property type="match status" value="1"/>
</dbReference>
<dbReference type="SMR" id="A2EMV0"/>
<dbReference type="VEuPathDB" id="TrichDB:TVAGG3_0755190"/>
<evidence type="ECO:0000313" key="1">
    <source>
        <dbReference type="EMBL" id="EAY06023.1"/>
    </source>
</evidence>
<dbReference type="Proteomes" id="UP000001542">
    <property type="component" value="Unassembled WGS sequence"/>
</dbReference>
<organism evidence="1 2">
    <name type="scientific">Trichomonas vaginalis (strain ATCC PRA-98 / G3)</name>
    <dbReference type="NCBI Taxonomy" id="412133"/>
    <lineage>
        <taxon>Eukaryota</taxon>
        <taxon>Metamonada</taxon>
        <taxon>Parabasalia</taxon>
        <taxon>Trichomonadida</taxon>
        <taxon>Trichomonadidae</taxon>
        <taxon>Trichomonas</taxon>
    </lineage>
</organism>
<dbReference type="STRING" id="5722.A2EMV0"/>
<gene>
    <name evidence="1" type="ORF">TVAG_053470</name>
</gene>
<reference evidence="1" key="2">
    <citation type="journal article" date="2007" name="Science">
        <title>Draft genome sequence of the sexually transmitted pathogen Trichomonas vaginalis.</title>
        <authorList>
            <person name="Carlton J.M."/>
            <person name="Hirt R.P."/>
            <person name="Silva J.C."/>
            <person name="Delcher A.L."/>
            <person name="Schatz M."/>
            <person name="Zhao Q."/>
            <person name="Wortman J.R."/>
            <person name="Bidwell S.L."/>
            <person name="Alsmark U.C.M."/>
            <person name="Besteiro S."/>
            <person name="Sicheritz-Ponten T."/>
            <person name="Noel C.J."/>
            <person name="Dacks J.B."/>
            <person name="Foster P.G."/>
            <person name="Simillion C."/>
            <person name="Van de Peer Y."/>
            <person name="Miranda-Saavedra D."/>
            <person name="Barton G.J."/>
            <person name="Westrop G.D."/>
            <person name="Mueller S."/>
            <person name="Dessi D."/>
            <person name="Fiori P.L."/>
            <person name="Ren Q."/>
            <person name="Paulsen I."/>
            <person name="Zhang H."/>
            <person name="Bastida-Corcuera F.D."/>
            <person name="Simoes-Barbosa A."/>
            <person name="Brown M.T."/>
            <person name="Hayes R.D."/>
            <person name="Mukherjee M."/>
            <person name="Okumura C.Y."/>
            <person name="Schneider R."/>
            <person name="Smith A.J."/>
            <person name="Vanacova S."/>
            <person name="Villalvazo M."/>
            <person name="Haas B.J."/>
            <person name="Pertea M."/>
            <person name="Feldblyum T.V."/>
            <person name="Utterback T.R."/>
            <person name="Shu C.L."/>
            <person name="Osoegawa K."/>
            <person name="de Jong P.J."/>
            <person name="Hrdy I."/>
            <person name="Horvathova L."/>
            <person name="Zubacova Z."/>
            <person name="Dolezal P."/>
            <person name="Malik S.B."/>
            <person name="Logsdon J.M. Jr."/>
            <person name="Henze K."/>
            <person name="Gupta A."/>
            <person name="Wang C.C."/>
            <person name="Dunne R.L."/>
            <person name="Upcroft J.A."/>
            <person name="Upcroft P."/>
            <person name="White O."/>
            <person name="Salzberg S.L."/>
            <person name="Tang P."/>
            <person name="Chiu C.-H."/>
            <person name="Lee Y.-S."/>
            <person name="Embley T.M."/>
            <person name="Coombs G.H."/>
            <person name="Mottram J.C."/>
            <person name="Tachezy J."/>
            <person name="Fraser-Liggett C.M."/>
            <person name="Johnson P.J."/>
        </authorList>
    </citation>
    <scope>NUCLEOTIDE SEQUENCE [LARGE SCALE GENOMIC DNA]</scope>
    <source>
        <strain evidence="1">G3</strain>
    </source>
</reference>
<sequence>MDKSYLIYFAGDLFDQKHITGNALLGQMIEKVSKGKYKCHLPQNKETIKDRGTPIRDKDIENLMKCDCAIFNFDGTDLDSGTVVEFCYAKMVDIPSIQLRTDFRQCGDQNDGGDPWNLMCSGYPRTKSLLLNALGIWQESRAKYPNLSEQLEYYHKSIAIKIIEQLDDVIAIKPLFNGSVDQANSAYNWAVKTVGGKLNEYLTESCISELIQSKHAKGLI</sequence>
<dbReference type="VEuPathDB" id="TrichDB:TVAG_053470"/>
<proteinExistence type="predicted"/>
<dbReference type="InterPro" id="IPR051239">
    <property type="entry name" value="2'-dNMP_N-hydrolase"/>
</dbReference>
<name>A2EMV0_TRIV3</name>